<comment type="subcellular location">
    <subcellularLocation>
        <location evidence="1">Cell membrane</location>
        <topology evidence="1">Multi-pass membrane protein</topology>
    </subcellularLocation>
</comment>
<evidence type="ECO:0000256" key="5">
    <source>
        <dbReference type="ARBA" id="ARBA00023040"/>
    </source>
</evidence>
<dbReference type="InterPro" id="IPR000276">
    <property type="entry name" value="GPCR_Rhodpsn"/>
</dbReference>
<dbReference type="SUPFAM" id="SSF81321">
    <property type="entry name" value="Family A G protein-coupled receptor-like"/>
    <property type="match status" value="1"/>
</dbReference>
<keyword evidence="5" id="KW-0297">G-protein coupled receptor</keyword>
<dbReference type="GO" id="GO:0005886">
    <property type="term" value="C:plasma membrane"/>
    <property type="evidence" value="ECO:0007669"/>
    <property type="project" value="UniProtKB-SubCell"/>
</dbReference>
<dbReference type="GO" id="GO:0004930">
    <property type="term" value="F:G protein-coupled receptor activity"/>
    <property type="evidence" value="ECO:0007669"/>
    <property type="project" value="UniProtKB-KW"/>
</dbReference>
<dbReference type="PANTHER" id="PTHR24228">
    <property type="entry name" value="B2 BRADYKININ RECEPTOR/ANGIOTENSIN II RECEPTOR"/>
    <property type="match status" value="1"/>
</dbReference>
<accession>A0A9Q0YM09</accession>
<keyword evidence="6 9" id="KW-0472">Membrane</keyword>
<evidence type="ECO:0000256" key="1">
    <source>
        <dbReference type="ARBA" id="ARBA00004651"/>
    </source>
</evidence>
<comment type="caution">
    <text evidence="11">The sequence shown here is derived from an EMBL/GenBank/DDBJ whole genome shotgun (WGS) entry which is preliminary data.</text>
</comment>
<dbReference type="PANTHER" id="PTHR24228:SF72">
    <property type="entry name" value="G-PROTEIN COUPLED RECEPTORS FAMILY 1 PROFILE DOMAIN-CONTAINING PROTEIN"/>
    <property type="match status" value="1"/>
</dbReference>
<keyword evidence="2" id="KW-1003">Cell membrane</keyword>
<evidence type="ECO:0000259" key="10">
    <source>
        <dbReference type="PROSITE" id="PS50262"/>
    </source>
</evidence>
<dbReference type="Pfam" id="PF00001">
    <property type="entry name" value="7tm_1"/>
    <property type="match status" value="1"/>
</dbReference>
<dbReference type="Gene3D" id="1.20.1070.10">
    <property type="entry name" value="Rhodopsin 7-helix transmembrane proteins"/>
    <property type="match status" value="1"/>
</dbReference>
<evidence type="ECO:0000256" key="2">
    <source>
        <dbReference type="ARBA" id="ARBA00022475"/>
    </source>
</evidence>
<dbReference type="AlphaFoldDB" id="A0A9Q0YM09"/>
<protein>
    <submittedName>
        <fullName evidence="11">G-protein coupled receptor moody</fullName>
    </submittedName>
</protein>
<feature type="transmembrane region" description="Helical" evidence="9">
    <location>
        <begin position="62"/>
        <end position="84"/>
    </location>
</feature>
<keyword evidence="8" id="KW-0807">Transducer</keyword>
<feature type="transmembrane region" description="Helical" evidence="9">
    <location>
        <begin position="142"/>
        <end position="164"/>
    </location>
</feature>
<gene>
    <name evidence="11" type="ORF">HOLleu_34977</name>
</gene>
<proteinExistence type="predicted"/>
<evidence type="ECO:0000256" key="4">
    <source>
        <dbReference type="ARBA" id="ARBA00022989"/>
    </source>
</evidence>
<dbReference type="PROSITE" id="PS50262">
    <property type="entry name" value="G_PROTEIN_RECEP_F1_2"/>
    <property type="match status" value="1"/>
</dbReference>
<keyword evidence="4 9" id="KW-1133">Transmembrane helix</keyword>
<dbReference type="Proteomes" id="UP001152320">
    <property type="component" value="Chromosome 18"/>
</dbReference>
<sequence length="237" mass="26366">MEASSSAVPNSTPDFETLSKHLLKFDGVIYLLISLLGIAGNTMVFIAFAISKKLQTKTNIFVVNLAFADFVTSLLLPIFAWSLISDIYVIHPWIDVICALAMGFAQVSVGCSLITLAFIALNRLILITRNRKTYVRIFRTRNCVFFLVIAWLAPMVADVTPLLFGIGELGFDQHAHICGAKSNNPYSYTYDVIIVGSYIPIPMLIIVYSYARIFRYIAIHNKKLSASQSISSDLQAR</sequence>
<evidence type="ECO:0000313" key="12">
    <source>
        <dbReference type="Proteomes" id="UP001152320"/>
    </source>
</evidence>
<name>A0A9Q0YM09_HOLLE</name>
<evidence type="ECO:0000256" key="6">
    <source>
        <dbReference type="ARBA" id="ARBA00023136"/>
    </source>
</evidence>
<evidence type="ECO:0000256" key="7">
    <source>
        <dbReference type="ARBA" id="ARBA00023170"/>
    </source>
</evidence>
<dbReference type="CDD" id="cd00637">
    <property type="entry name" value="7tm_classA_rhodopsin-like"/>
    <property type="match status" value="1"/>
</dbReference>
<evidence type="ECO:0000313" key="11">
    <source>
        <dbReference type="EMBL" id="KAJ8024923.1"/>
    </source>
</evidence>
<feature type="transmembrane region" description="Helical" evidence="9">
    <location>
        <begin position="90"/>
        <end position="121"/>
    </location>
</feature>
<dbReference type="InterPro" id="IPR017452">
    <property type="entry name" value="GPCR_Rhodpsn_7TM"/>
</dbReference>
<feature type="domain" description="G-protein coupled receptors family 1 profile" evidence="10">
    <location>
        <begin position="40"/>
        <end position="237"/>
    </location>
</feature>
<dbReference type="PRINTS" id="PR00237">
    <property type="entry name" value="GPCRRHODOPSN"/>
</dbReference>
<keyword evidence="3 9" id="KW-0812">Transmembrane</keyword>
<feature type="transmembrane region" description="Helical" evidence="9">
    <location>
        <begin position="28"/>
        <end position="50"/>
    </location>
</feature>
<keyword evidence="12" id="KW-1185">Reference proteome</keyword>
<feature type="transmembrane region" description="Helical" evidence="9">
    <location>
        <begin position="192"/>
        <end position="211"/>
    </location>
</feature>
<organism evidence="11 12">
    <name type="scientific">Holothuria leucospilota</name>
    <name type="common">Black long sea cucumber</name>
    <name type="synonym">Mertensiothuria leucospilota</name>
    <dbReference type="NCBI Taxonomy" id="206669"/>
    <lineage>
        <taxon>Eukaryota</taxon>
        <taxon>Metazoa</taxon>
        <taxon>Echinodermata</taxon>
        <taxon>Eleutherozoa</taxon>
        <taxon>Echinozoa</taxon>
        <taxon>Holothuroidea</taxon>
        <taxon>Aspidochirotacea</taxon>
        <taxon>Aspidochirotida</taxon>
        <taxon>Holothuriidae</taxon>
        <taxon>Holothuria</taxon>
    </lineage>
</organism>
<dbReference type="EMBL" id="JAIZAY010000018">
    <property type="protein sequence ID" value="KAJ8024923.1"/>
    <property type="molecule type" value="Genomic_DNA"/>
</dbReference>
<reference evidence="11" key="1">
    <citation type="submission" date="2021-10" db="EMBL/GenBank/DDBJ databases">
        <title>Tropical sea cucumber genome reveals ecological adaptation and Cuvierian tubules defense mechanism.</title>
        <authorList>
            <person name="Chen T."/>
        </authorList>
    </citation>
    <scope>NUCLEOTIDE SEQUENCE</scope>
    <source>
        <strain evidence="11">Nanhai2018</strain>
        <tissue evidence="11">Muscle</tissue>
    </source>
</reference>
<evidence type="ECO:0000256" key="8">
    <source>
        <dbReference type="ARBA" id="ARBA00023224"/>
    </source>
</evidence>
<dbReference type="OrthoDB" id="2105199at2759"/>
<keyword evidence="7 11" id="KW-0675">Receptor</keyword>
<evidence type="ECO:0000256" key="3">
    <source>
        <dbReference type="ARBA" id="ARBA00022692"/>
    </source>
</evidence>
<evidence type="ECO:0000256" key="9">
    <source>
        <dbReference type="SAM" id="Phobius"/>
    </source>
</evidence>